<dbReference type="InterPro" id="IPR008490">
    <property type="entry name" value="Transposase_InsH_N"/>
</dbReference>
<evidence type="ECO:0000313" key="2">
    <source>
        <dbReference type="EMBL" id="BBE10225.1"/>
    </source>
</evidence>
<dbReference type="PANTHER" id="PTHR35604">
    <property type="entry name" value="TRANSPOSASE INSH FOR INSERTION SEQUENCE ELEMENT IS5A-RELATED"/>
    <property type="match status" value="1"/>
</dbReference>
<keyword evidence="3" id="KW-1185">Reference proteome</keyword>
<dbReference type="Pfam" id="PF05598">
    <property type="entry name" value="DUF772"/>
    <property type="match status" value="1"/>
</dbReference>
<name>A0A2Z6EYI3_9BURK</name>
<dbReference type="AlphaFoldDB" id="A0A2Z6EYI3"/>
<dbReference type="PANTHER" id="PTHR35604:SF2">
    <property type="entry name" value="TRANSPOSASE INSH FOR INSERTION SEQUENCE ELEMENT IS5A-RELATED"/>
    <property type="match status" value="1"/>
</dbReference>
<organism evidence="2 3">
    <name type="scientific">Mycoavidus cysteinexigens</name>
    <dbReference type="NCBI Taxonomy" id="1553431"/>
    <lineage>
        <taxon>Bacteria</taxon>
        <taxon>Pseudomonadati</taxon>
        <taxon>Pseudomonadota</taxon>
        <taxon>Betaproteobacteria</taxon>
        <taxon>Burkholderiales</taxon>
        <taxon>Burkholderiaceae</taxon>
        <taxon>Mycoavidus</taxon>
    </lineage>
</organism>
<evidence type="ECO:0000313" key="3">
    <source>
        <dbReference type="Proteomes" id="UP000282597"/>
    </source>
</evidence>
<protein>
    <submittedName>
        <fullName evidence="2">Transposase, IS4 family protein</fullName>
    </submittedName>
</protein>
<evidence type="ECO:0000259" key="1">
    <source>
        <dbReference type="Pfam" id="PF05598"/>
    </source>
</evidence>
<accession>A0A2Z6EYI3</accession>
<gene>
    <name evidence="2" type="ORF">MCB1EB_2064</name>
</gene>
<dbReference type="EMBL" id="AP018150">
    <property type="protein sequence ID" value="BBE10225.1"/>
    <property type="molecule type" value="Genomic_DNA"/>
</dbReference>
<dbReference type="KEGG" id="mcys:MCB1EB_2064"/>
<dbReference type="Proteomes" id="UP000282597">
    <property type="component" value="Chromosome"/>
</dbReference>
<feature type="domain" description="Transposase InsH N-terminal" evidence="1">
    <location>
        <begin position="13"/>
        <end position="109"/>
    </location>
</feature>
<reference evidence="2 3" key="1">
    <citation type="journal article" date="2018" name="Microbes Environ.">
        <title>Comparative Genomic Insights into Endofungal Lifestyles of Two Bacterial Endosymbionts, Mycoavidus cysteinexigens and Burkholderia rhizoxinica.</title>
        <authorList>
            <person name="Sharmin D."/>
            <person name="Guo Y."/>
            <person name="Nishizawa T."/>
            <person name="Ohshima S."/>
            <person name="Sato Y."/>
            <person name="Takashima Y."/>
            <person name="Narisawa K."/>
            <person name="Ohta H."/>
        </authorList>
    </citation>
    <scope>NUCLEOTIDE SEQUENCE [LARGE SCALE GENOMIC DNA]</scope>
    <source>
        <strain evidence="2 3">B1-EB</strain>
    </source>
</reference>
<sequence length="123" mass="14269">MSFSSAEYASKKEITRREKFLTSMNTLVPWTRLLGALEPFYPEGLRGRPPMGLERMLLRLYFIQQWYALADEAFEDVLYDSQPLCDFVGIDLGCESVPDATTVLKFRRRLEIYNLTRTACSLK</sequence>
<proteinExistence type="predicted"/>